<dbReference type="SMART" id="SM00304">
    <property type="entry name" value="HAMP"/>
    <property type="match status" value="1"/>
</dbReference>
<dbReference type="SMART" id="SM00388">
    <property type="entry name" value="HisKA"/>
    <property type="match status" value="1"/>
</dbReference>
<dbReference type="PANTHER" id="PTHR43065">
    <property type="entry name" value="SENSOR HISTIDINE KINASE"/>
    <property type="match status" value="1"/>
</dbReference>
<keyword evidence="7 20" id="KW-0808">Transferase</keyword>
<keyword evidence="4" id="KW-1003">Cell membrane</keyword>
<keyword evidence="13" id="KW-0902">Two-component regulatory system</keyword>
<dbReference type="OrthoDB" id="9795133at2"/>
<name>A0A1X6ZIQ4_9RHOB</name>
<organism evidence="20 21">
    <name type="scientific">Roseovarius halotolerans</name>
    <dbReference type="NCBI Taxonomy" id="505353"/>
    <lineage>
        <taxon>Bacteria</taxon>
        <taxon>Pseudomonadati</taxon>
        <taxon>Pseudomonadota</taxon>
        <taxon>Alphaproteobacteria</taxon>
        <taxon>Rhodobacterales</taxon>
        <taxon>Roseobacteraceae</taxon>
        <taxon>Roseovarius</taxon>
    </lineage>
</organism>
<dbReference type="InterPro" id="IPR036097">
    <property type="entry name" value="HisK_dim/P_sf"/>
</dbReference>
<evidence type="ECO:0000256" key="4">
    <source>
        <dbReference type="ARBA" id="ARBA00022475"/>
    </source>
</evidence>
<accession>A0A1X6ZIQ4</accession>
<evidence type="ECO:0000256" key="17">
    <source>
        <dbReference type="SAM" id="Phobius"/>
    </source>
</evidence>
<dbReference type="Proteomes" id="UP000193207">
    <property type="component" value="Unassembled WGS sequence"/>
</dbReference>
<dbReference type="PROSITE" id="PS50109">
    <property type="entry name" value="HIS_KIN"/>
    <property type="match status" value="1"/>
</dbReference>
<evidence type="ECO:0000256" key="14">
    <source>
        <dbReference type="ARBA" id="ARBA00023136"/>
    </source>
</evidence>
<evidence type="ECO:0000256" key="16">
    <source>
        <dbReference type="ARBA" id="ARBA00073143"/>
    </source>
</evidence>
<feature type="transmembrane region" description="Helical" evidence="17">
    <location>
        <begin position="12"/>
        <end position="38"/>
    </location>
</feature>
<feature type="transmembrane region" description="Helical" evidence="17">
    <location>
        <begin position="334"/>
        <end position="354"/>
    </location>
</feature>
<evidence type="ECO:0000256" key="13">
    <source>
        <dbReference type="ARBA" id="ARBA00023012"/>
    </source>
</evidence>
<dbReference type="InterPro" id="IPR003594">
    <property type="entry name" value="HATPase_dom"/>
</dbReference>
<keyword evidence="5" id="KW-0997">Cell inner membrane</keyword>
<dbReference type="Gene3D" id="1.10.287.130">
    <property type="match status" value="1"/>
</dbReference>
<comment type="function">
    <text evidence="15">Member of the two-component regulatory system DctB/DctD involved in the transport of C4-dicarboxylates. DctB functions as a membrane-associated protein kinase that phosphorylates DctD in response to environmental signals.</text>
</comment>
<evidence type="ECO:0000256" key="2">
    <source>
        <dbReference type="ARBA" id="ARBA00004429"/>
    </source>
</evidence>
<dbReference type="InterPro" id="IPR004358">
    <property type="entry name" value="Sig_transdc_His_kin-like_C"/>
</dbReference>
<dbReference type="FunFam" id="1.10.287.130:FF:000049">
    <property type="entry name" value="C4-dicarboxylate transport sensor protein DctB"/>
    <property type="match status" value="1"/>
</dbReference>
<keyword evidence="11" id="KW-0067">ATP-binding</keyword>
<feature type="domain" description="Histidine kinase" evidence="18">
    <location>
        <begin position="436"/>
        <end position="651"/>
    </location>
</feature>
<evidence type="ECO:0000256" key="11">
    <source>
        <dbReference type="ARBA" id="ARBA00022840"/>
    </source>
</evidence>
<dbReference type="GO" id="GO:0005524">
    <property type="term" value="F:ATP binding"/>
    <property type="evidence" value="ECO:0007669"/>
    <property type="project" value="UniProtKB-KW"/>
</dbReference>
<dbReference type="Pfam" id="PF02518">
    <property type="entry name" value="HATPase_c"/>
    <property type="match status" value="1"/>
</dbReference>
<evidence type="ECO:0000259" key="19">
    <source>
        <dbReference type="PROSITE" id="PS50885"/>
    </source>
</evidence>
<dbReference type="PRINTS" id="PR00344">
    <property type="entry name" value="BCTRLSENSOR"/>
</dbReference>
<evidence type="ECO:0000256" key="12">
    <source>
        <dbReference type="ARBA" id="ARBA00022989"/>
    </source>
</evidence>
<dbReference type="PANTHER" id="PTHR43065:SF46">
    <property type="entry name" value="C4-DICARBOXYLATE TRANSPORT SENSOR PROTEIN DCTB"/>
    <property type="match status" value="1"/>
</dbReference>
<comment type="catalytic activity">
    <reaction evidence="1">
        <text>ATP + protein L-histidine = ADP + protein N-phospho-L-histidine.</text>
        <dbReference type="EC" id="2.7.13.3"/>
    </reaction>
</comment>
<dbReference type="SUPFAM" id="SSF47384">
    <property type="entry name" value="Homodimeric domain of signal transducing histidine kinase"/>
    <property type="match status" value="1"/>
</dbReference>
<dbReference type="EMBL" id="FWFU01000003">
    <property type="protein sequence ID" value="SLN51973.1"/>
    <property type="molecule type" value="Genomic_DNA"/>
</dbReference>
<proteinExistence type="predicted"/>
<dbReference type="Pfam" id="PF00672">
    <property type="entry name" value="HAMP"/>
    <property type="match status" value="1"/>
</dbReference>
<evidence type="ECO:0000313" key="21">
    <source>
        <dbReference type="Proteomes" id="UP000193207"/>
    </source>
</evidence>
<keyword evidence="10" id="KW-0418">Kinase</keyword>
<evidence type="ECO:0000256" key="1">
    <source>
        <dbReference type="ARBA" id="ARBA00000085"/>
    </source>
</evidence>
<dbReference type="RefSeq" id="WP_085818383.1">
    <property type="nucleotide sequence ID" value="NZ_FWFU01000003.1"/>
</dbReference>
<keyword evidence="6" id="KW-0597">Phosphoprotein</keyword>
<evidence type="ECO:0000256" key="15">
    <source>
        <dbReference type="ARBA" id="ARBA00059004"/>
    </source>
</evidence>
<evidence type="ECO:0000256" key="7">
    <source>
        <dbReference type="ARBA" id="ARBA00022679"/>
    </source>
</evidence>
<dbReference type="Gene3D" id="3.30.565.10">
    <property type="entry name" value="Histidine kinase-like ATPase, C-terminal domain"/>
    <property type="match status" value="1"/>
</dbReference>
<feature type="domain" description="HAMP" evidence="19">
    <location>
        <begin position="358"/>
        <end position="409"/>
    </location>
</feature>
<sequence>MKRLFDRLLPKIWTRLFLMIVTAVLLTWAVIGIALYWLGNAQALVHTFSTEHTPRLMQTTDLAAQASDLAVLSNRILYSNADTPNTFENDLRVSVDQLNQMLRDSFSTPEMQAQSLDLQRKLAGVIRSLDRARRFETTLRGQVDRLRWINVDIQDETTPLVADFSFNIAALIRGLTQENDPAERRRRAEVLMAEQALYRTFVDIGTEASIASTLAVEGSASMQKEQLKQFAGLLSDALSRLNGQLQGLPLKAEYVTLRQSIEALNQITIGQGSIVSIRRNWLEERGILSQNLEASLSGLSALQSLVQDLSADRRAQILSTSEAFEISASRTVRLLVGMTIFAALAALTILFAYIRPAIIRPLDHLTAAMRAIAEGRQPRLVVLPARNDEISQLAGAVEAFRDSVQERDRAIEQLQQTQSELVQTGKMAALGNLSAGLSHELNQPLGAIRQRLHMTGRALERGDVATAQGQTEKIDDLVARMERIISHLRRFARASEYRRDTIRILQVTDAACELLRSRLDDHGITVEIDDTLRDMTATGDFILIEQVVVNLVSNAIDAIAATSGPGVIVFRAESAAPGNVAFSVLDTGVGLGDLEPERAFDPFVTTKPPGEGLGLGLSISYNIITGMGGGLRLAHRAQGGTRATVILPKGT</sequence>
<dbReference type="InterPro" id="IPR003660">
    <property type="entry name" value="HAMP_dom"/>
</dbReference>
<protein>
    <recommendedName>
        <fullName evidence="16">C4-dicarboxylate transport sensor protein DctB</fullName>
        <ecNumber evidence="3">2.7.13.3</ecNumber>
    </recommendedName>
</protein>
<dbReference type="PROSITE" id="PS50885">
    <property type="entry name" value="HAMP"/>
    <property type="match status" value="1"/>
</dbReference>
<keyword evidence="9" id="KW-0547">Nucleotide-binding</keyword>
<dbReference type="Gene3D" id="6.10.340.10">
    <property type="match status" value="1"/>
</dbReference>
<dbReference type="Pfam" id="PF00512">
    <property type="entry name" value="HisKA"/>
    <property type="match status" value="1"/>
</dbReference>
<dbReference type="InterPro" id="IPR003661">
    <property type="entry name" value="HisK_dim/P_dom"/>
</dbReference>
<dbReference type="InterPro" id="IPR036890">
    <property type="entry name" value="HATPase_C_sf"/>
</dbReference>
<evidence type="ECO:0000256" key="10">
    <source>
        <dbReference type="ARBA" id="ARBA00022777"/>
    </source>
</evidence>
<evidence type="ECO:0000259" key="18">
    <source>
        <dbReference type="PROSITE" id="PS50109"/>
    </source>
</evidence>
<gene>
    <name evidence="20" type="primary">dctB_4</name>
    <name evidence="20" type="ORF">ROH8110_02879</name>
</gene>
<dbReference type="SUPFAM" id="SSF55874">
    <property type="entry name" value="ATPase domain of HSP90 chaperone/DNA topoisomerase II/histidine kinase"/>
    <property type="match status" value="1"/>
</dbReference>
<dbReference type="EC" id="2.7.13.3" evidence="3"/>
<keyword evidence="8 17" id="KW-0812">Transmembrane</keyword>
<dbReference type="CDD" id="cd00082">
    <property type="entry name" value="HisKA"/>
    <property type="match status" value="1"/>
</dbReference>
<dbReference type="GO" id="GO:0000155">
    <property type="term" value="F:phosphorelay sensor kinase activity"/>
    <property type="evidence" value="ECO:0007669"/>
    <property type="project" value="InterPro"/>
</dbReference>
<dbReference type="AlphaFoldDB" id="A0A1X6ZIQ4"/>
<evidence type="ECO:0000313" key="20">
    <source>
        <dbReference type="EMBL" id="SLN51973.1"/>
    </source>
</evidence>
<comment type="subcellular location">
    <subcellularLocation>
        <location evidence="2">Cell inner membrane</location>
        <topology evidence="2">Multi-pass membrane protein</topology>
    </subcellularLocation>
</comment>
<evidence type="ECO:0000256" key="9">
    <source>
        <dbReference type="ARBA" id="ARBA00022741"/>
    </source>
</evidence>
<dbReference type="InterPro" id="IPR005467">
    <property type="entry name" value="His_kinase_dom"/>
</dbReference>
<dbReference type="SUPFAM" id="SSF158472">
    <property type="entry name" value="HAMP domain-like"/>
    <property type="match status" value="1"/>
</dbReference>
<dbReference type="SMART" id="SM00387">
    <property type="entry name" value="HATPase_c"/>
    <property type="match status" value="1"/>
</dbReference>
<keyword evidence="14 17" id="KW-0472">Membrane</keyword>
<keyword evidence="21" id="KW-1185">Reference proteome</keyword>
<reference evidence="20 21" key="1">
    <citation type="submission" date="2017-03" db="EMBL/GenBank/DDBJ databases">
        <authorList>
            <person name="Afonso C.L."/>
            <person name="Miller P.J."/>
            <person name="Scott M.A."/>
            <person name="Spackman E."/>
            <person name="Goraichik I."/>
            <person name="Dimitrov K.M."/>
            <person name="Suarez D.L."/>
            <person name="Swayne D.E."/>
        </authorList>
    </citation>
    <scope>NUCLEOTIDE SEQUENCE [LARGE SCALE GENOMIC DNA]</scope>
    <source>
        <strain evidence="20 21">CECT 8110</strain>
    </source>
</reference>
<evidence type="ECO:0000256" key="6">
    <source>
        <dbReference type="ARBA" id="ARBA00022553"/>
    </source>
</evidence>
<dbReference type="CDD" id="cd06225">
    <property type="entry name" value="HAMP"/>
    <property type="match status" value="1"/>
</dbReference>
<dbReference type="GO" id="GO:0005886">
    <property type="term" value="C:plasma membrane"/>
    <property type="evidence" value="ECO:0007669"/>
    <property type="project" value="UniProtKB-SubCell"/>
</dbReference>
<evidence type="ECO:0000256" key="5">
    <source>
        <dbReference type="ARBA" id="ARBA00022519"/>
    </source>
</evidence>
<evidence type="ECO:0000256" key="8">
    <source>
        <dbReference type="ARBA" id="ARBA00022692"/>
    </source>
</evidence>
<evidence type="ECO:0000256" key="3">
    <source>
        <dbReference type="ARBA" id="ARBA00012438"/>
    </source>
</evidence>
<keyword evidence="12 17" id="KW-1133">Transmembrane helix</keyword>